<reference evidence="11 12" key="1">
    <citation type="submission" date="2023-08" db="EMBL/GenBank/DDBJ databases">
        <title>Black Yeasts Isolated from many extreme environments.</title>
        <authorList>
            <person name="Coleine C."/>
            <person name="Stajich J.E."/>
            <person name="Selbmann L."/>
        </authorList>
    </citation>
    <scope>NUCLEOTIDE SEQUENCE [LARGE SCALE GENOMIC DNA]</scope>
    <source>
        <strain evidence="11 12">CCFEE 5935</strain>
    </source>
</reference>
<name>A0AAV9PD07_9PEZI</name>
<comment type="function">
    <text evidence="7">May play a role in fatty acid biosynthesis and insulin sensitivity.</text>
</comment>
<evidence type="ECO:0000256" key="7">
    <source>
        <dbReference type="ARBA" id="ARBA00037410"/>
    </source>
</evidence>
<dbReference type="GO" id="GO:0006631">
    <property type="term" value="P:fatty acid metabolic process"/>
    <property type="evidence" value="ECO:0007669"/>
    <property type="project" value="UniProtKB-KW"/>
</dbReference>
<dbReference type="GO" id="GO:0005739">
    <property type="term" value="C:mitochondrion"/>
    <property type="evidence" value="ECO:0007669"/>
    <property type="project" value="UniProtKB-SubCell"/>
</dbReference>
<comment type="subcellular location">
    <subcellularLocation>
        <location evidence="1">Mitochondrion</location>
    </subcellularLocation>
</comment>
<keyword evidence="6" id="KW-0496">Mitochondrion</keyword>
<dbReference type="PANTHER" id="PTHR43602:SF1">
    <property type="entry name" value="ENOYL-COA HYDRATASE DOMAIN-CONTAINING PROTEIN 3, MITOCHONDRIAL"/>
    <property type="match status" value="1"/>
</dbReference>
<dbReference type="InterPro" id="IPR018376">
    <property type="entry name" value="Enoyl-CoA_hyd/isom_CS"/>
</dbReference>
<dbReference type="Proteomes" id="UP001337655">
    <property type="component" value="Unassembled WGS sequence"/>
</dbReference>
<dbReference type="GO" id="GO:0016836">
    <property type="term" value="F:hydro-lyase activity"/>
    <property type="evidence" value="ECO:0007669"/>
    <property type="project" value="TreeGrafter"/>
</dbReference>
<dbReference type="PROSITE" id="PS00166">
    <property type="entry name" value="ENOYL_COA_HYDRATASE"/>
    <property type="match status" value="1"/>
</dbReference>
<comment type="similarity">
    <text evidence="9">Belongs to the enoyl-CoA hydratase/isomerase family.</text>
</comment>
<organism evidence="11 12">
    <name type="scientific">Saxophila tyrrhenica</name>
    <dbReference type="NCBI Taxonomy" id="1690608"/>
    <lineage>
        <taxon>Eukaryota</taxon>
        <taxon>Fungi</taxon>
        <taxon>Dikarya</taxon>
        <taxon>Ascomycota</taxon>
        <taxon>Pezizomycotina</taxon>
        <taxon>Dothideomycetes</taxon>
        <taxon>Dothideomycetidae</taxon>
        <taxon>Mycosphaerellales</taxon>
        <taxon>Extremaceae</taxon>
        <taxon>Saxophila</taxon>
    </lineage>
</organism>
<keyword evidence="5" id="KW-0443">Lipid metabolism</keyword>
<dbReference type="Gene3D" id="3.90.226.10">
    <property type="entry name" value="2-enoyl-CoA Hydratase, Chain A, domain 1"/>
    <property type="match status" value="1"/>
</dbReference>
<evidence type="ECO:0000256" key="9">
    <source>
        <dbReference type="RuleBase" id="RU003707"/>
    </source>
</evidence>
<evidence type="ECO:0000256" key="3">
    <source>
        <dbReference type="ARBA" id="ARBA00022946"/>
    </source>
</evidence>
<evidence type="ECO:0000256" key="4">
    <source>
        <dbReference type="ARBA" id="ARBA00023026"/>
    </source>
</evidence>
<dbReference type="CDD" id="cd06558">
    <property type="entry name" value="crotonase-like"/>
    <property type="match status" value="1"/>
</dbReference>
<gene>
    <name evidence="11" type="ORF">LTR77_004252</name>
</gene>
<keyword evidence="12" id="KW-1185">Reference proteome</keyword>
<sequence>MPPFPKLPPKAAYLSLNNPSRRNALSLAVLQDLRNQLHSFNTSPKDGKLCILPRFQPSILDKLEAAHAKTDPQAVGEYSWLLDSSAWRCHRHGLPNVLVLRSSGPVFSAGHDLAELRTLSHEDVERTFALCAEVMALIRRSPAPVIGAVQGLATAAGCQLAMTTDLPVAKAETMFRLPGASLGLPCTSPSTAVSRRVGNAAAFRMLATAEPVRADQLPAGSVDVVADDEAFEARIADLVDQFATRTPAQPQALGKWAFWTQASFQRGDGGDGYEEAVSWAGRMMALHARGDDSREGMQAFSEKRKPEWKT</sequence>
<feature type="region of interest" description="Disordered" evidence="10">
    <location>
        <begin position="290"/>
        <end position="310"/>
    </location>
</feature>
<dbReference type="GeneID" id="89925598"/>
<keyword evidence="4" id="KW-0843">Virulence</keyword>
<dbReference type="InterPro" id="IPR014748">
    <property type="entry name" value="Enoyl-CoA_hydra_C"/>
</dbReference>
<dbReference type="PANTHER" id="PTHR43602">
    <property type="match status" value="1"/>
</dbReference>
<dbReference type="Gene3D" id="1.10.12.10">
    <property type="entry name" value="Lyase 2-enoyl-coa Hydratase, Chain A, domain 2"/>
    <property type="match status" value="1"/>
</dbReference>
<evidence type="ECO:0000256" key="8">
    <source>
        <dbReference type="ARBA" id="ARBA00040545"/>
    </source>
</evidence>
<evidence type="ECO:0000313" key="12">
    <source>
        <dbReference type="Proteomes" id="UP001337655"/>
    </source>
</evidence>
<dbReference type="AlphaFoldDB" id="A0AAV9PD07"/>
<evidence type="ECO:0000256" key="5">
    <source>
        <dbReference type="ARBA" id="ARBA00023098"/>
    </source>
</evidence>
<dbReference type="EMBL" id="JAVRRT010000006">
    <property type="protein sequence ID" value="KAK5171108.1"/>
    <property type="molecule type" value="Genomic_DNA"/>
</dbReference>
<dbReference type="InterPro" id="IPR029045">
    <property type="entry name" value="ClpP/crotonase-like_dom_sf"/>
</dbReference>
<dbReference type="InterPro" id="IPR052377">
    <property type="entry name" value="Mitochondrial_ECH-domain"/>
</dbReference>
<keyword evidence="3" id="KW-0809">Transit peptide</keyword>
<evidence type="ECO:0000313" key="11">
    <source>
        <dbReference type="EMBL" id="KAK5171108.1"/>
    </source>
</evidence>
<dbReference type="Pfam" id="PF00378">
    <property type="entry name" value="ECH_1"/>
    <property type="match status" value="1"/>
</dbReference>
<keyword evidence="2" id="KW-0276">Fatty acid metabolism</keyword>
<accession>A0AAV9PD07</accession>
<dbReference type="RefSeq" id="XP_064660136.1">
    <property type="nucleotide sequence ID" value="XM_064801506.1"/>
</dbReference>
<comment type="caution">
    <text evidence="11">The sequence shown here is derived from an EMBL/GenBank/DDBJ whole genome shotgun (WGS) entry which is preliminary data.</text>
</comment>
<evidence type="ECO:0000256" key="10">
    <source>
        <dbReference type="SAM" id="MobiDB-lite"/>
    </source>
</evidence>
<evidence type="ECO:0000256" key="2">
    <source>
        <dbReference type="ARBA" id="ARBA00022832"/>
    </source>
</evidence>
<dbReference type="InterPro" id="IPR001753">
    <property type="entry name" value="Enoyl-CoA_hydra/iso"/>
</dbReference>
<protein>
    <recommendedName>
        <fullName evidence="8">Enoyl-CoA hydratase domain-containing protein 3, mitochondrial</fullName>
    </recommendedName>
</protein>
<dbReference type="SUPFAM" id="SSF52096">
    <property type="entry name" value="ClpP/crotonase"/>
    <property type="match status" value="1"/>
</dbReference>
<evidence type="ECO:0000256" key="1">
    <source>
        <dbReference type="ARBA" id="ARBA00004173"/>
    </source>
</evidence>
<evidence type="ECO:0000256" key="6">
    <source>
        <dbReference type="ARBA" id="ARBA00023128"/>
    </source>
</evidence>
<proteinExistence type="inferred from homology"/>